<dbReference type="EMBL" id="BAAANY010000002">
    <property type="protein sequence ID" value="GAA1659741.1"/>
    <property type="molecule type" value="Genomic_DNA"/>
</dbReference>
<evidence type="ECO:0000313" key="3">
    <source>
        <dbReference type="Proteomes" id="UP001500618"/>
    </source>
</evidence>
<organism evidence="2 3">
    <name type="scientific">Fodinicola feengrottensis</name>
    <dbReference type="NCBI Taxonomy" id="435914"/>
    <lineage>
        <taxon>Bacteria</taxon>
        <taxon>Bacillati</taxon>
        <taxon>Actinomycetota</taxon>
        <taxon>Actinomycetes</taxon>
        <taxon>Mycobacteriales</taxon>
        <taxon>Fodinicola</taxon>
    </lineage>
</organism>
<keyword evidence="3" id="KW-1185">Reference proteome</keyword>
<reference evidence="2 3" key="1">
    <citation type="journal article" date="2019" name="Int. J. Syst. Evol. Microbiol.">
        <title>The Global Catalogue of Microorganisms (GCM) 10K type strain sequencing project: providing services to taxonomists for standard genome sequencing and annotation.</title>
        <authorList>
            <consortium name="The Broad Institute Genomics Platform"/>
            <consortium name="The Broad Institute Genome Sequencing Center for Infectious Disease"/>
            <person name="Wu L."/>
            <person name="Ma J."/>
        </authorList>
    </citation>
    <scope>NUCLEOTIDE SEQUENCE [LARGE SCALE GENOMIC DNA]</scope>
    <source>
        <strain evidence="2 3">JCM 14718</strain>
    </source>
</reference>
<evidence type="ECO:0000313" key="2">
    <source>
        <dbReference type="EMBL" id="GAA1659741.1"/>
    </source>
</evidence>
<evidence type="ECO:0000256" key="1">
    <source>
        <dbReference type="SAM" id="MobiDB-lite"/>
    </source>
</evidence>
<sequence length="85" mass="9648">MEDADDGAWVVRPIDGGRSTKAYRCPGCNQEIRPGQGHLVTWPADGGHTAVDGPEDRHHWHRPCWQHRTTRQPPVDRTRNAPRYG</sequence>
<name>A0ABN2FU96_9ACTN</name>
<comment type="caution">
    <text evidence="2">The sequence shown here is derived from an EMBL/GenBank/DDBJ whole genome shotgun (WGS) entry which is preliminary data.</text>
</comment>
<proteinExistence type="predicted"/>
<dbReference type="Proteomes" id="UP001500618">
    <property type="component" value="Unassembled WGS sequence"/>
</dbReference>
<protein>
    <recommendedName>
        <fullName evidence="4">ATP/GTP-binding protein</fullName>
    </recommendedName>
</protein>
<feature type="region of interest" description="Disordered" evidence="1">
    <location>
        <begin position="36"/>
        <end position="85"/>
    </location>
</feature>
<evidence type="ECO:0008006" key="4">
    <source>
        <dbReference type="Google" id="ProtNLM"/>
    </source>
</evidence>
<accession>A0ABN2FU96</accession>
<gene>
    <name evidence="2" type="ORF">GCM10009765_06400</name>
</gene>
<feature type="compositionally biased region" description="Basic residues" evidence="1">
    <location>
        <begin position="59"/>
        <end position="70"/>
    </location>
</feature>